<keyword evidence="4 9" id="KW-0997">Cell inner membrane</keyword>
<dbReference type="InterPro" id="IPR007387">
    <property type="entry name" value="TRAP_DctQ"/>
</dbReference>
<evidence type="ECO:0000313" key="13">
    <source>
        <dbReference type="Proteomes" id="UP000284476"/>
    </source>
</evidence>
<reference evidence="13 14" key="2">
    <citation type="submission" date="2019-01" db="EMBL/GenBank/DDBJ databases">
        <authorList>
            <person name="Li Y."/>
        </authorList>
    </citation>
    <scope>NUCLEOTIDE SEQUENCE [LARGE SCALE GENOMIC DNA]</scope>
    <source>
        <strain evidence="11 14">2D-5</strain>
        <strain evidence="12 13">SK2B-1</strain>
    </source>
</reference>
<evidence type="ECO:0000259" key="10">
    <source>
        <dbReference type="Pfam" id="PF04290"/>
    </source>
</evidence>
<dbReference type="EMBL" id="SAUW01000001">
    <property type="protein sequence ID" value="RWR15615.1"/>
    <property type="molecule type" value="Genomic_DNA"/>
</dbReference>
<keyword evidence="7 9" id="KW-0472">Membrane</keyword>
<feature type="transmembrane region" description="Helical" evidence="9">
    <location>
        <begin position="23"/>
        <end position="47"/>
    </location>
</feature>
<dbReference type="PANTHER" id="PTHR35011">
    <property type="entry name" value="2,3-DIKETO-L-GULONATE TRAP TRANSPORTER SMALL PERMEASE PROTEIN YIAM"/>
    <property type="match status" value="1"/>
</dbReference>
<feature type="transmembrane region" description="Helical" evidence="9">
    <location>
        <begin position="98"/>
        <end position="122"/>
    </location>
</feature>
<comment type="subcellular location">
    <subcellularLocation>
        <location evidence="1 9">Cell inner membrane</location>
        <topology evidence="1 9">Multi-pass membrane protein</topology>
    </subcellularLocation>
</comment>
<feature type="transmembrane region" description="Helical" evidence="9">
    <location>
        <begin position="142"/>
        <end position="162"/>
    </location>
</feature>
<organism evidence="12 13">
    <name type="scientific">Paenirhodobacter populi</name>
    <dbReference type="NCBI Taxonomy" id="2306993"/>
    <lineage>
        <taxon>Bacteria</taxon>
        <taxon>Pseudomonadati</taxon>
        <taxon>Pseudomonadota</taxon>
        <taxon>Alphaproteobacteria</taxon>
        <taxon>Rhodobacterales</taxon>
        <taxon>Rhodobacter group</taxon>
        <taxon>Paenirhodobacter</taxon>
    </lineage>
</organism>
<evidence type="ECO:0000313" key="11">
    <source>
        <dbReference type="EMBL" id="RWR15615.1"/>
    </source>
</evidence>
<evidence type="ECO:0000256" key="2">
    <source>
        <dbReference type="ARBA" id="ARBA00022448"/>
    </source>
</evidence>
<feature type="domain" description="Tripartite ATP-independent periplasmic transporters DctQ component" evidence="10">
    <location>
        <begin position="35"/>
        <end position="167"/>
    </location>
</feature>
<sequence>MPETDPSSGKRPEPVPRTLGRRVLAAVCGTMLMAMMALTVCDVIGRYVFAHPVTGATELTEMMLVGVIFLGLPAVSLDRDHVAVDILTDRLPGWIQPWRELLVSILSAAILGVISWRIWIYAGQIASYGGATNSLRLPVAPLGYLCATAGAVAAVFMAVVALRDLRR</sequence>
<keyword evidence="6 9" id="KW-1133">Transmembrane helix</keyword>
<evidence type="ECO:0000256" key="6">
    <source>
        <dbReference type="ARBA" id="ARBA00022989"/>
    </source>
</evidence>
<keyword evidence="2 9" id="KW-0813">Transport</keyword>
<name>A0A443JF21_9RHOB</name>
<evidence type="ECO:0000313" key="14">
    <source>
        <dbReference type="Proteomes" id="UP000285710"/>
    </source>
</evidence>
<dbReference type="Proteomes" id="UP000285710">
    <property type="component" value="Unassembled WGS sequence"/>
</dbReference>
<accession>A0A443J5E2</accession>
<dbReference type="Proteomes" id="UP000284476">
    <property type="component" value="Unassembled WGS sequence"/>
</dbReference>
<comment type="function">
    <text evidence="9">Part of the tripartite ATP-independent periplasmic (TRAP) transport system.</text>
</comment>
<evidence type="ECO:0000256" key="7">
    <source>
        <dbReference type="ARBA" id="ARBA00023136"/>
    </source>
</evidence>
<evidence type="ECO:0000256" key="5">
    <source>
        <dbReference type="ARBA" id="ARBA00022692"/>
    </source>
</evidence>
<dbReference type="AlphaFoldDB" id="A0A443JF21"/>
<dbReference type="PANTHER" id="PTHR35011:SF10">
    <property type="entry name" value="TRAP TRANSPORTER SMALL PERMEASE PROTEIN"/>
    <property type="match status" value="1"/>
</dbReference>
<gene>
    <name evidence="12" type="ORF">D2T30_14700</name>
    <name evidence="11" type="ORF">D2T33_01475</name>
</gene>
<evidence type="ECO:0000256" key="9">
    <source>
        <dbReference type="RuleBase" id="RU369079"/>
    </source>
</evidence>
<comment type="subunit">
    <text evidence="9">The complex comprises the extracytoplasmic solute receptor protein and the two transmembrane proteins.</text>
</comment>
<dbReference type="InterPro" id="IPR055348">
    <property type="entry name" value="DctQ"/>
</dbReference>
<reference evidence="13 14" key="1">
    <citation type="submission" date="2019-01" db="EMBL/GenBank/DDBJ databases">
        <title>Sinorhodobacter populi sp. nov. isolated from the symptomatic bark tissue of Populus euramericana canker.</title>
        <authorList>
            <person name="Xu G."/>
        </authorList>
    </citation>
    <scope>NUCLEOTIDE SEQUENCE [LARGE SCALE GENOMIC DNA]</scope>
    <source>
        <strain evidence="11 14">2D-5</strain>
        <strain evidence="12 13">SK2B-1</strain>
    </source>
</reference>
<dbReference type="EMBL" id="SAUZ01000017">
    <property type="protein sequence ID" value="RWR19080.1"/>
    <property type="molecule type" value="Genomic_DNA"/>
</dbReference>
<accession>A0A443JF21</accession>
<proteinExistence type="inferred from homology"/>
<dbReference type="Pfam" id="PF04290">
    <property type="entry name" value="DctQ"/>
    <property type="match status" value="1"/>
</dbReference>
<evidence type="ECO:0000256" key="8">
    <source>
        <dbReference type="ARBA" id="ARBA00038436"/>
    </source>
</evidence>
<keyword evidence="5 9" id="KW-0812">Transmembrane</keyword>
<evidence type="ECO:0000256" key="3">
    <source>
        <dbReference type="ARBA" id="ARBA00022475"/>
    </source>
</evidence>
<evidence type="ECO:0000256" key="1">
    <source>
        <dbReference type="ARBA" id="ARBA00004429"/>
    </source>
</evidence>
<evidence type="ECO:0000313" key="12">
    <source>
        <dbReference type="EMBL" id="RWR19080.1"/>
    </source>
</evidence>
<feature type="transmembrane region" description="Helical" evidence="9">
    <location>
        <begin position="59"/>
        <end position="77"/>
    </location>
</feature>
<dbReference type="GO" id="GO:0022857">
    <property type="term" value="F:transmembrane transporter activity"/>
    <property type="evidence" value="ECO:0007669"/>
    <property type="project" value="UniProtKB-UniRule"/>
</dbReference>
<keyword evidence="14" id="KW-1185">Reference proteome</keyword>
<keyword evidence="3" id="KW-1003">Cell membrane</keyword>
<comment type="caution">
    <text evidence="12">The sequence shown here is derived from an EMBL/GenBank/DDBJ whole genome shotgun (WGS) entry which is preliminary data.</text>
</comment>
<evidence type="ECO:0000256" key="4">
    <source>
        <dbReference type="ARBA" id="ARBA00022519"/>
    </source>
</evidence>
<protein>
    <recommendedName>
        <fullName evidence="9">TRAP transporter small permease protein</fullName>
    </recommendedName>
</protein>
<dbReference type="GO" id="GO:0015740">
    <property type="term" value="P:C4-dicarboxylate transport"/>
    <property type="evidence" value="ECO:0007669"/>
    <property type="project" value="TreeGrafter"/>
</dbReference>
<dbReference type="GO" id="GO:0005886">
    <property type="term" value="C:plasma membrane"/>
    <property type="evidence" value="ECO:0007669"/>
    <property type="project" value="UniProtKB-SubCell"/>
</dbReference>
<comment type="similarity">
    <text evidence="8 9">Belongs to the TRAP transporter small permease family.</text>
</comment>